<dbReference type="GO" id="GO:0032259">
    <property type="term" value="P:methylation"/>
    <property type="evidence" value="ECO:0007669"/>
    <property type="project" value="UniProtKB-KW"/>
</dbReference>
<keyword evidence="2" id="KW-0808">Transferase</keyword>
<gene>
    <name evidence="2" type="ORF">ACFQ0E_12410</name>
</gene>
<organism evidence="2 3">
    <name type="scientific">Lysobacter brunescens</name>
    <dbReference type="NCBI Taxonomy" id="262323"/>
    <lineage>
        <taxon>Bacteria</taxon>
        <taxon>Pseudomonadati</taxon>
        <taxon>Pseudomonadota</taxon>
        <taxon>Gammaproteobacteria</taxon>
        <taxon>Lysobacterales</taxon>
        <taxon>Lysobacteraceae</taxon>
        <taxon>Lysobacter</taxon>
    </lineage>
</organism>
<comment type="caution">
    <text evidence="2">The sequence shown here is derived from an EMBL/GenBank/DDBJ whole genome shotgun (WGS) entry which is preliminary data.</text>
</comment>
<dbReference type="GO" id="GO:0008168">
    <property type="term" value="F:methyltransferase activity"/>
    <property type="evidence" value="ECO:0007669"/>
    <property type="project" value="UniProtKB-KW"/>
</dbReference>
<protein>
    <submittedName>
        <fullName evidence="2">SAM-dependent methyltransferase</fullName>
    </submittedName>
</protein>
<dbReference type="CDD" id="cd19916">
    <property type="entry name" value="OphMA_like"/>
    <property type="match status" value="1"/>
</dbReference>
<accession>A0ABW2YFH2</accession>
<proteinExistence type="predicted"/>
<evidence type="ECO:0000259" key="1">
    <source>
        <dbReference type="Pfam" id="PF00590"/>
    </source>
</evidence>
<keyword evidence="2" id="KW-0489">Methyltransferase</keyword>
<dbReference type="Proteomes" id="UP001597110">
    <property type="component" value="Unassembled WGS sequence"/>
</dbReference>
<dbReference type="Gene3D" id="3.40.1010.10">
    <property type="entry name" value="Cobalt-precorrin-4 Transmethylase, Domain 1"/>
    <property type="match status" value="1"/>
</dbReference>
<name>A0ABW2YFH2_9GAMM</name>
<dbReference type="RefSeq" id="WP_386824262.1">
    <property type="nucleotide sequence ID" value="NZ_JBHTIF010000002.1"/>
</dbReference>
<dbReference type="SUPFAM" id="SSF53790">
    <property type="entry name" value="Tetrapyrrole methylase"/>
    <property type="match status" value="1"/>
</dbReference>
<dbReference type="Pfam" id="PF00590">
    <property type="entry name" value="TP_methylase"/>
    <property type="match status" value="1"/>
</dbReference>
<evidence type="ECO:0000313" key="3">
    <source>
        <dbReference type="Proteomes" id="UP001597110"/>
    </source>
</evidence>
<feature type="domain" description="Tetrapyrrole methylase" evidence="1">
    <location>
        <begin position="32"/>
        <end position="249"/>
    </location>
</feature>
<dbReference type="InterPro" id="IPR014777">
    <property type="entry name" value="4pyrrole_Mease_sub1"/>
</dbReference>
<sequence>MASKNFIFGPGAVIFLRFLMSHHGAESSSGSFVAVGLGMMLGAHITARARSEIEHADIVFALVSDAIVECWVQEMRADVRSLQPFYAEGKRRTQSYREMIEAMLAEVRAGHRVCGVFYGHPGVFAQVPHHAIAQARSEGFNAEMHAGISAEDCLYADMAIDPGTYGCQHYEASQLMFYHRRLDPSAYLILWQIGVAGDRSVSRFGTGPAHRRLLIELLVDEGYPLDHEVIVYEAATLPIAEPRMERVPLSALVDADLRIQSTLVVPPARPMARNEAMLEKLARLESSLDPGA</sequence>
<evidence type="ECO:0000313" key="2">
    <source>
        <dbReference type="EMBL" id="MFD0726396.1"/>
    </source>
</evidence>
<dbReference type="EMBL" id="JBHTIF010000002">
    <property type="protein sequence ID" value="MFD0726396.1"/>
    <property type="molecule type" value="Genomic_DNA"/>
</dbReference>
<reference evidence="3" key="1">
    <citation type="journal article" date="2019" name="Int. J. Syst. Evol. Microbiol.">
        <title>The Global Catalogue of Microorganisms (GCM) 10K type strain sequencing project: providing services to taxonomists for standard genome sequencing and annotation.</title>
        <authorList>
            <consortium name="The Broad Institute Genomics Platform"/>
            <consortium name="The Broad Institute Genome Sequencing Center for Infectious Disease"/>
            <person name="Wu L."/>
            <person name="Ma J."/>
        </authorList>
    </citation>
    <scope>NUCLEOTIDE SEQUENCE [LARGE SCALE GENOMIC DNA]</scope>
    <source>
        <strain evidence="3">CCUG 55585</strain>
    </source>
</reference>
<dbReference type="InterPro" id="IPR000878">
    <property type="entry name" value="4pyrrol_Mease"/>
</dbReference>
<keyword evidence="3" id="KW-1185">Reference proteome</keyword>
<dbReference type="InterPro" id="IPR035996">
    <property type="entry name" value="4pyrrol_Methylase_sf"/>
</dbReference>